<feature type="coiled-coil region" evidence="1">
    <location>
        <begin position="310"/>
        <end position="417"/>
    </location>
</feature>
<dbReference type="RefSeq" id="WP_035923605.1">
    <property type="nucleotide sequence ID" value="NZ_JSUH01000001.1"/>
</dbReference>
<sequence length="878" mass="96639">MKLHRLKLENFRGVTAREVVFPDAGVVVLTGRNEIGKTSMIDALDALIELPDNSKHKKITGAKPAGRDVPVLVEAEFSIGTTRVVYTKQWLKRPSTTLEYISGPRSGHKLTSREAHDAAEQLWGGADTALWKALRFMQAGGLTQNALTDSAALRRALECHAGQAQGDDREVASLLERVSAECDRYWTSTRKKNAKYLQAETDCRAAGTAAAEAAEELRGIAVVEEELAELTEEIAATGRKLGTARTEKADLDRAAGEIEAVQRQRQEAQRRRDAAQSELDRARERSARRAELVAALTADEERSAALAEDLRSCEQELAPVREHAEEAEERRTAAQAAVQEARAAHRSAREDRKHLDDVERHRRVLEILDSLEAVRAQLAELRSRPGTEIDEDVLDELERAERAAEKAEAELAAGSARVELTALGRARPITRGDSTEEIAPEEPWSVPVTDEVEVEIPGEWRLRVFPEQGIAARRDAARTARERFTALLARHGVESVAAARTEWRAAQDLAQQVREAVAQRDRLLDGEDESRLRDDRDRLAAAIEQYGDRRDRGAPLPETAGAAQETVEAAEAALNDAEDAALHAEAAAEAARSALQSAQTTLHSLQGAALEQERALAGSRTRLEDARREVPDMDLDRAVTAAAEALAKVQGEIDGHEAALAGLDADRVLADQQHVADEIKGLETLLGERRGRHQSLAGRLEGMGRDRVQLAHDQAETRLEAARRHLAGIERRAEAALLLEQTLLEHRERAHAQYVQPFRTEVEHLGRSVYGPDFEVQVSGSLEVEQRKLDGDWLPFSALSTGAKEQLVILIRLATALLVDPEDGVPVLLDDALGHSDPQRLRRLASAITTAGERTQVIVLTSNPERFVNLREAHRIEM</sequence>
<dbReference type="SUPFAM" id="SSF52540">
    <property type="entry name" value="P-loop containing nucleoside triphosphate hydrolases"/>
    <property type="match status" value="1"/>
</dbReference>
<dbReference type="InterPro" id="IPR027417">
    <property type="entry name" value="P-loop_NTPase"/>
</dbReference>
<accession>A0A0A6VW24</accession>
<evidence type="ECO:0000256" key="1">
    <source>
        <dbReference type="SAM" id="Coils"/>
    </source>
</evidence>
<feature type="coiled-coil region" evidence="1">
    <location>
        <begin position="705"/>
        <end position="732"/>
    </location>
</feature>
<proteinExistence type="predicted"/>
<dbReference type="EMBL" id="JSUH01000001">
    <property type="protein sequence ID" value="KHD99060.1"/>
    <property type="molecule type" value="Genomic_DNA"/>
</dbReference>
<dbReference type="PANTHER" id="PTHR41259">
    <property type="entry name" value="DOUBLE-STRAND BREAK REPAIR RAD50 ATPASE, PUTATIVE-RELATED"/>
    <property type="match status" value="1"/>
</dbReference>
<evidence type="ECO:0000313" key="4">
    <source>
        <dbReference type="EMBL" id="KHD99060.1"/>
    </source>
</evidence>
<dbReference type="Proteomes" id="UP000030466">
    <property type="component" value="Unassembled WGS sequence"/>
</dbReference>
<keyword evidence="1" id="KW-0175">Coiled coil</keyword>
<reference evidence="4 5" key="1">
    <citation type="journal article" date="2003" name="Int. J. Syst. Evol. Microbiol.">
        <title>Kocuria polaris sp. nov., an orange-pigmented psychrophilic bacterium isolated from an Antarctic cyanobacterial mat sample.</title>
        <authorList>
            <person name="Reddy G.S."/>
            <person name="Prakash J.S."/>
            <person name="Prabahar V."/>
            <person name="Matsumoto G.I."/>
            <person name="Stackebrandt E."/>
            <person name="Shivaji S."/>
        </authorList>
    </citation>
    <scope>NUCLEOTIDE SEQUENCE [LARGE SCALE GENOMIC DNA]</scope>
    <source>
        <strain evidence="4 5">CMS 76or</strain>
    </source>
</reference>
<evidence type="ECO:0000313" key="5">
    <source>
        <dbReference type="Proteomes" id="UP000030466"/>
    </source>
</evidence>
<dbReference type="InterPro" id="IPR041685">
    <property type="entry name" value="AAA_GajA/Old/RecF-like"/>
</dbReference>
<comment type="caution">
    <text evidence="4">The sequence shown here is derived from an EMBL/GenBank/DDBJ whole genome shotgun (WGS) entry which is preliminary data.</text>
</comment>
<dbReference type="OrthoDB" id="3177877at2"/>
<organism evidence="4 5">
    <name type="scientific">Kocuria rosea subsp. polaris</name>
    <dbReference type="NCBI Taxonomy" id="136273"/>
    <lineage>
        <taxon>Bacteria</taxon>
        <taxon>Bacillati</taxon>
        <taxon>Actinomycetota</taxon>
        <taxon>Actinomycetes</taxon>
        <taxon>Micrococcales</taxon>
        <taxon>Micrococcaceae</taxon>
        <taxon>Kocuria</taxon>
    </lineage>
</organism>
<dbReference type="PANTHER" id="PTHR41259:SF1">
    <property type="entry name" value="DOUBLE-STRAND BREAK REPAIR RAD50 ATPASE, PUTATIVE-RELATED"/>
    <property type="match status" value="1"/>
</dbReference>
<dbReference type="Pfam" id="PF13175">
    <property type="entry name" value="AAA_15"/>
    <property type="match status" value="1"/>
</dbReference>
<gene>
    <name evidence="4" type="ORF">GY22_01705</name>
</gene>
<feature type="region of interest" description="Disordered" evidence="2">
    <location>
        <begin position="260"/>
        <end position="284"/>
    </location>
</feature>
<dbReference type="Gene3D" id="3.40.50.300">
    <property type="entry name" value="P-loop containing nucleotide triphosphate hydrolases"/>
    <property type="match status" value="2"/>
</dbReference>
<dbReference type="AlphaFoldDB" id="A0A0A6VW24"/>
<name>A0A0A6VW24_KOCRO</name>
<keyword evidence="5" id="KW-1185">Reference proteome</keyword>
<feature type="coiled-coil region" evidence="1">
    <location>
        <begin position="560"/>
        <end position="629"/>
    </location>
</feature>
<feature type="domain" description="Endonuclease GajA/Old nuclease/RecF-like AAA" evidence="3">
    <location>
        <begin position="1"/>
        <end position="51"/>
    </location>
</feature>
<evidence type="ECO:0000256" key="2">
    <source>
        <dbReference type="SAM" id="MobiDB-lite"/>
    </source>
</evidence>
<evidence type="ECO:0000259" key="3">
    <source>
        <dbReference type="Pfam" id="PF13175"/>
    </source>
</evidence>
<protein>
    <recommendedName>
        <fullName evidence="3">Endonuclease GajA/Old nuclease/RecF-like AAA domain-containing protein</fullName>
    </recommendedName>
</protein>